<feature type="compositionally biased region" description="Polar residues" evidence="5">
    <location>
        <begin position="103"/>
        <end position="112"/>
    </location>
</feature>
<dbReference type="PANTHER" id="PTHR13900">
    <property type="entry name" value="TRANSCRIPTION INITIATION FACTOR TFIID"/>
    <property type="match status" value="1"/>
</dbReference>
<dbReference type="PRINTS" id="PR00503">
    <property type="entry name" value="BROMODOMAIN"/>
</dbReference>
<feature type="region of interest" description="Disordered" evidence="5">
    <location>
        <begin position="2596"/>
        <end position="2637"/>
    </location>
</feature>
<dbReference type="Pfam" id="PF00439">
    <property type="entry name" value="Bromodomain"/>
    <property type="match status" value="1"/>
</dbReference>
<sequence length="2637" mass="296850">MELSDSDYEPVADDEKYSRFSPNHGHTLQIPTMSHMNPHQSPNNGPGPQLPNTNVSFDLNTGSGGVLPPFSGSGNAPTNKMFPTPDSFGFNNNSLLPDSLSNMASTSRSANPEPSPKYEMNDQSRVEQGAMDMFRYEPESMMESKKESLTDSKLIHPHRMVPMFPFTQSLPEEGAGKDFTKGKESSRDWGKKDAKQRHTQQRRPSDSQEPFKGITASVELREICQLESWKELVQRNKVLYKQGDMSIDDSVEMEEEEEEEENEEPERSQPEIQDSDKKKQVRNAETSWAVNKFSDIKETEGLFMQMKLFTDEDLKNKEMKDLKMALKALSKQEMKVYPYQTIDYPTQISRSTTAKDYLWYSDTSAESDKEGVPNKSVNGEVNTKEVEELNTVINGHPETNIEDELEVDVISEENDEEQAETNQKDITIGTGYDKVVVEVNGMKEYVVRVKNEQETEEEYDLNVELEKVLELNDEPQHLTNIDTEFDADMLNTATQMSLASALDPTKREEDRYKVFGELEEIDRGFDLNDYRYEWYKYRSGLNEKLTISHFIEFDQMMKKKFKIKTKNWKEDEKDEENVGQVQKLYSVAETNLKLLMHYNHPEVSSMVNSQIYDLNSSKVLYTFSNEEEDKTPKDDLVAVLEESTAINSNLSGAGTNREAGASSKEGKDKESKEIKDGKEVAKELEKELEKELGKDEEPLLTGKDSDVRRQWRKRLQGIDKQKRLKLVNQGVSLSCLDNESALESSRNYDFVYEFDEVASMFKTSDYLGILNHSFDAHYAASNPHEVGQEDEVLNKRDLIHTRVARNIVGILPLVGKNAKIQLARFHRLDFRTGMFKMSVTYYTHDIEKDLKRRKYTDKREFKQENWPKTESSRLVSLGTNTLTSQVLDGMLTQNTQSLSGILSQNTQSLSAFLSQNTQSSSSNTVPHTVDGETERSGMEMYRNVEVSGYGSRAGEMHKVEETTANAVTNAYQPTELEGLNATNQIARTSNVHEYGSLGAVYKQTKSSTPPNYWADELEREGAGVEWEVYTVEKSMINMNFREDDIVEGVQNHCSNYFVNSADLSLVDDTKLVLLEYVEKYPLLMNNLGMTSRVDTYINTNAGEGIFKQSHHKREEVLGNVTYAQEYELFGVQHRLKNNETQSILENTLFKAPIFYRTSNPRHYRPLNPRFSDHTGEELTVATNSIYNNINWDNGLVSNNFVLSYDGANADTHPDNYSISNTHENGTTNNTHWDNSSSINNGNTMRDRNVVMDGNTNISTNNTNNTLDNSNINGTPSNSNTIGTSGNNSTKNNDTDNRNSGTDNNDEEKSENEEREGEITNDKMLMYDFLLVRTKLTGIGAEYKNGTMSETNAKAKSTVVPNEAKEIMRIRSLDDNLVLGVVGQCEPKVLIHNPKSKNYMDDNKLLLKAWVIKMAMMYPGIDVKKLKKLARKKFYPLLPDKEISAVLKQIEATPVFSTRPQALENTLQSTIKPEVVCSLESARAQRFRLKSRGITHLKSHDGIASVSTILSQQEVHFASSIAQATKKLNELKKRYYTRMVTLNVDEEIIKEKIRYFNLPINEYTLYGHPPLTSTEMDEDGEIVKASKADGTPARLNANSSRLERIDGVNGSYKNVGTLETIDLDDIKDSDYLDVVDDVTQESQSYGGNSKLEREFVRHAGYERNGVEMNSEDKNATVLKAEKEREKSIKSRKLKMEELRRNRGNMSSKVEYIEKELKLSNWNITHDVKMVLKGSGQFSLHGLGDPSNSGLAVSLIKRQVNTGASASTTGNVYNMSVVGQSNEDLRKLSMDELSKRLQLYGVSDAIIKTLPRWDQVALVRQYRDGYGAAKNVDDPLNKFRIPPQEYKNQLTKIIQKQKEALTQPSTHSPLSLNSRNSLSAVMRIDEESDKKSDKESRPEGEVVDQKEGFGNDEPYDELEKEREELKLLKESLNLKKKIEDVIEDEKLIPVPGLMWLRQSRKTPSEPFGNERAVFVYGEKNIAKVLEWRSQCAKRKKTQIPSETVFGVNIGKRVCRNCGQPGHIASNPKCPLYTGDKQKHDQSYLKQQQQKKQEVEQDSSEDGLITSKVAVMRNTKEYIKNNMVTSKVADSDTEVSDLPMFSGDSASQLGQEAKHKTAATGPPATSRRRRGSEDVKDHGESSKLSTVDMKIIAKILGTVEKEARYRPFVARVPEAIAPNYYELIQRPMWLSLLKSRVRSKDYGSVEDLVKDIFLLEINCKMYNSEHSQNAWLRGVSQTLVDDLSNRIRNHVQNKGLCKVIDRLLAEHKSVYRGDQKTQHGRQQKQEGQQDAAPVVGQQDQMKNLEKLNELVKLVEQGKPIELEHLKELKQMMQKAQQAQSGQHGQPHQSHLDAGTQISHRTDVNIGSQFSMDSQLSSSSQYTSMGQPGMGGMTDIGNIATMGSMDTVSGSRKQSGLGAMGTISGMSQTGIASIDPLNPMTGVMGSMVGVGAMANMGTMNTMQNLMGMQDVASYAGMDQQNLINMADPIADIAQYTGAFANYNSLNIFDGDMSQYDTNMGQYTPGVGGYDGTYEQFAAEMGQFGGDMDPEYVLKDNEEMMKMQMSEYGNMGVNTEINYGMGEDMASGAAENTAESVLGAEERAGSVADNSVSVSADNSEMSSIVNDQDDNSAVEGKTENKR</sequence>
<dbReference type="GO" id="GO:0051123">
    <property type="term" value="P:RNA polymerase II preinitiation complex assembly"/>
    <property type="evidence" value="ECO:0007669"/>
    <property type="project" value="TreeGrafter"/>
</dbReference>
<dbReference type="EMBL" id="CP056065">
    <property type="protein sequence ID" value="UKJ87820.2"/>
    <property type="molecule type" value="Genomic_DNA"/>
</dbReference>
<evidence type="ECO:0000256" key="2">
    <source>
        <dbReference type="ARBA" id="ARBA00023117"/>
    </source>
</evidence>
<keyword evidence="3" id="KW-0539">Nucleus</keyword>
<evidence type="ECO:0000256" key="4">
    <source>
        <dbReference type="PROSITE-ProRule" id="PRU00035"/>
    </source>
</evidence>
<protein>
    <recommendedName>
        <fullName evidence="6">Bromo domain-containing protein</fullName>
    </recommendedName>
</protein>
<evidence type="ECO:0000256" key="5">
    <source>
        <dbReference type="SAM" id="MobiDB-lite"/>
    </source>
</evidence>
<proteinExistence type="predicted"/>
<dbReference type="InterPro" id="IPR040240">
    <property type="entry name" value="TAF1"/>
</dbReference>
<feature type="compositionally biased region" description="Polar residues" evidence="5">
    <location>
        <begin position="1232"/>
        <end position="1243"/>
    </location>
</feature>
<feature type="region of interest" description="Disordered" evidence="5">
    <location>
        <begin position="2329"/>
        <end position="2348"/>
    </location>
</feature>
<dbReference type="OrthoDB" id="21449at2759"/>
<feature type="compositionally biased region" description="Low complexity" evidence="5">
    <location>
        <begin position="2329"/>
        <end position="2345"/>
    </location>
</feature>
<dbReference type="InterPro" id="IPR036427">
    <property type="entry name" value="Bromodomain-like_sf"/>
</dbReference>
<feature type="region of interest" description="Disordered" evidence="5">
    <location>
        <begin position="2096"/>
        <end position="2139"/>
    </location>
</feature>
<dbReference type="CDD" id="cd04369">
    <property type="entry name" value="Bromodomain"/>
    <property type="match status" value="1"/>
</dbReference>
<dbReference type="InterPro" id="IPR022591">
    <property type="entry name" value="TAF1_HAT_dom"/>
</dbReference>
<evidence type="ECO:0000313" key="8">
    <source>
        <dbReference type="Proteomes" id="UP000244803"/>
    </source>
</evidence>
<dbReference type="GO" id="GO:0005669">
    <property type="term" value="C:transcription factor TFIID complex"/>
    <property type="evidence" value="ECO:0007669"/>
    <property type="project" value="InterPro"/>
</dbReference>
<evidence type="ECO:0000259" key="6">
    <source>
        <dbReference type="PROSITE" id="PS50014"/>
    </source>
</evidence>
<dbReference type="InterPro" id="IPR001487">
    <property type="entry name" value="Bromodomain"/>
</dbReference>
<dbReference type="Pfam" id="PF12157">
    <property type="entry name" value="DUF3591"/>
    <property type="match status" value="2"/>
</dbReference>
<evidence type="ECO:0000313" key="7">
    <source>
        <dbReference type="EMBL" id="UKJ87820.2"/>
    </source>
</evidence>
<feature type="compositionally biased region" description="Basic and acidic residues" evidence="5">
    <location>
        <begin position="2128"/>
        <end position="2138"/>
    </location>
</feature>
<feature type="compositionally biased region" description="Acidic residues" evidence="5">
    <location>
        <begin position="246"/>
        <end position="264"/>
    </location>
</feature>
<feature type="region of interest" description="Disordered" evidence="5">
    <location>
        <begin position="245"/>
        <end position="284"/>
    </location>
</feature>
<feature type="region of interest" description="Disordered" evidence="5">
    <location>
        <begin position="1"/>
        <end position="124"/>
    </location>
</feature>
<feature type="region of interest" description="Disordered" evidence="5">
    <location>
        <begin position="1882"/>
        <end position="1914"/>
    </location>
</feature>
<feature type="compositionally biased region" description="Low complexity" evidence="5">
    <location>
        <begin position="2601"/>
        <end position="2614"/>
    </location>
</feature>
<feature type="region of interest" description="Disordered" evidence="5">
    <location>
        <begin position="1215"/>
        <end position="1319"/>
    </location>
</feature>
<dbReference type="Proteomes" id="UP000244803">
    <property type="component" value="Chromosome 1"/>
</dbReference>
<dbReference type="SUPFAM" id="SSF47370">
    <property type="entry name" value="Bromodomain"/>
    <property type="match status" value="1"/>
</dbReference>
<feature type="region of interest" description="Disordered" evidence="5">
    <location>
        <begin position="915"/>
        <end position="935"/>
    </location>
</feature>
<feature type="compositionally biased region" description="Low complexity" evidence="5">
    <location>
        <begin position="1220"/>
        <end position="1231"/>
    </location>
</feature>
<feature type="compositionally biased region" description="Low complexity" evidence="5">
    <location>
        <begin position="1252"/>
        <end position="1291"/>
    </location>
</feature>
<feature type="region of interest" description="Disordered" evidence="5">
    <location>
        <begin position="2268"/>
        <end position="2292"/>
    </location>
</feature>
<feature type="compositionally biased region" description="Polar residues" evidence="5">
    <location>
        <begin position="1856"/>
        <end position="1865"/>
    </location>
</feature>
<comment type="subcellular location">
    <subcellularLocation>
        <location evidence="1">Nucleus</location>
    </subcellularLocation>
</comment>
<feature type="compositionally biased region" description="Acidic residues" evidence="5">
    <location>
        <begin position="1"/>
        <end position="12"/>
    </location>
</feature>
<accession>A0A976M3T3</accession>
<feature type="compositionally biased region" description="Low complexity" evidence="5">
    <location>
        <begin position="915"/>
        <end position="924"/>
    </location>
</feature>
<dbReference type="Pfam" id="PF00098">
    <property type="entry name" value="zf-CCHC"/>
    <property type="match status" value="1"/>
</dbReference>
<feature type="compositionally biased region" description="Basic and acidic residues" evidence="5">
    <location>
        <begin position="265"/>
        <end position="278"/>
    </location>
</feature>
<feature type="compositionally biased region" description="Low complexity" evidence="5">
    <location>
        <begin position="91"/>
        <end position="102"/>
    </location>
</feature>
<dbReference type="GO" id="GO:0004402">
    <property type="term" value="F:histone acetyltransferase activity"/>
    <property type="evidence" value="ECO:0007669"/>
    <property type="project" value="InterPro"/>
</dbReference>
<evidence type="ECO:0000256" key="1">
    <source>
        <dbReference type="ARBA" id="ARBA00004123"/>
    </source>
</evidence>
<dbReference type="InterPro" id="IPR001878">
    <property type="entry name" value="Znf_CCHC"/>
</dbReference>
<dbReference type="PROSITE" id="PS50014">
    <property type="entry name" value="BROMODOMAIN_2"/>
    <property type="match status" value="1"/>
</dbReference>
<evidence type="ECO:0000256" key="3">
    <source>
        <dbReference type="ARBA" id="ARBA00023242"/>
    </source>
</evidence>
<feature type="region of interest" description="Disordered" evidence="5">
    <location>
        <begin position="648"/>
        <end position="681"/>
    </location>
</feature>
<dbReference type="PANTHER" id="PTHR13900:SF0">
    <property type="entry name" value="TRANSCRIPTION INITIATION FACTOR TFIID SUBUNIT 1"/>
    <property type="match status" value="1"/>
</dbReference>
<feature type="compositionally biased region" description="Basic and acidic residues" evidence="5">
    <location>
        <begin position="664"/>
        <end position="681"/>
    </location>
</feature>
<reference evidence="7" key="1">
    <citation type="submission" date="2022-07" db="EMBL/GenBank/DDBJ databases">
        <title>Evaluation of T. orientalis genome assembly methods using nanopore sequencing and analysis of variation between genomes.</title>
        <authorList>
            <person name="Yam J."/>
            <person name="Micallef M.L."/>
            <person name="Liu M."/>
            <person name="Djordjevic S.P."/>
            <person name="Bogema D.R."/>
            <person name="Jenkins C."/>
        </authorList>
    </citation>
    <scope>NUCLEOTIDE SEQUENCE</scope>
    <source>
        <strain evidence="7">Fish Creek</strain>
    </source>
</reference>
<feature type="region of interest" description="Disordered" evidence="5">
    <location>
        <begin position="2023"/>
        <end position="2058"/>
    </location>
</feature>
<feature type="compositionally biased region" description="Acidic residues" evidence="5">
    <location>
        <begin position="1303"/>
        <end position="1315"/>
    </location>
</feature>
<feature type="compositionally biased region" description="Low complexity" evidence="5">
    <location>
        <begin position="1866"/>
        <end position="1875"/>
    </location>
</feature>
<dbReference type="Gene3D" id="1.20.920.10">
    <property type="entry name" value="Bromodomain-like"/>
    <property type="match status" value="1"/>
</dbReference>
<dbReference type="GO" id="GO:0008270">
    <property type="term" value="F:zinc ion binding"/>
    <property type="evidence" value="ECO:0007669"/>
    <property type="project" value="InterPro"/>
</dbReference>
<feature type="region of interest" description="Disordered" evidence="5">
    <location>
        <begin position="166"/>
        <end position="213"/>
    </location>
</feature>
<dbReference type="GO" id="GO:0017025">
    <property type="term" value="F:TBP-class protein binding"/>
    <property type="evidence" value="ECO:0007669"/>
    <property type="project" value="InterPro"/>
</dbReference>
<feature type="region of interest" description="Disordered" evidence="5">
    <location>
        <begin position="1856"/>
        <end position="1875"/>
    </location>
</feature>
<organism evidence="7 8">
    <name type="scientific">Theileria orientalis</name>
    <dbReference type="NCBI Taxonomy" id="68886"/>
    <lineage>
        <taxon>Eukaryota</taxon>
        <taxon>Sar</taxon>
        <taxon>Alveolata</taxon>
        <taxon>Apicomplexa</taxon>
        <taxon>Aconoidasida</taxon>
        <taxon>Piroplasmida</taxon>
        <taxon>Theileriidae</taxon>
        <taxon>Theileria</taxon>
    </lineage>
</organism>
<gene>
    <name evidence="7" type="ORF">MACJ_000260</name>
</gene>
<dbReference type="SMART" id="SM00297">
    <property type="entry name" value="BROMO"/>
    <property type="match status" value="1"/>
</dbReference>
<dbReference type="GO" id="GO:0003676">
    <property type="term" value="F:nucleic acid binding"/>
    <property type="evidence" value="ECO:0007669"/>
    <property type="project" value="InterPro"/>
</dbReference>
<feature type="compositionally biased region" description="Basic and acidic residues" evidence="5">
    <location>
        <begin position="174"/>
        <end position="193"/>
    </location>
</feature>
<feature type="domain" description="Bromo" evidence="6">
    <location>
        <begin position="2157"/>
        <end position="2227"/>
    </location>
</feature>
<feature type="compositionally biased region" description="Basic and acidic residues" evidence="5">
    <location>
        <begin position="1882"/>
        <end position="1907"/>
    </location>
</feature>
<keyword evidence="2 4" id="KW-0103">Bromodomain</keyword>
<dbReference type="GO" id="GO:0016251">
    <property type="term" value="F:RNA polymerase II general transcription initiation factor activity"/>
    <property type="evidence" value="ECO:0007669"/>
    <property type="project" value="InterPro"/>
</dbReference>
<name>A0A976M3T3_THEOR</name>
<feature type="compositionally biased region" description="Polar residues" evidence="5">
    <location>
        <begin position="20"/>
        <end position="61"/>
    </location>
</feature>